<keyword evidence="28" id="KW-0234">DNA repair</keyword>
<keyword evidence="9" id="KW-0444">Lipid biosynthesis</keyword>
<evidence type="ECO:0000256" key="2">
    <source>
        <dbReference type="ARBA" id="ARBA00004123"/>
    </source>
</evidence>
<feature type="compositionally biased region" description="Polar residues" evidence="34">
    <location>
        <begin position="773"/>
        <end position="785"/>
    </location>
</feature>
<dbReference type="InterPro" id="IPR031099">
    <property type="entry name" value="BRCA1-associated"/>
</dbReference>
<evidence type="ECO:0000256" key="14">
    <source>
        <dbReference type="ARBA" id="ARBA00022763"/>
    </source>
</evidence>
<dbReference type="CDD" id="cd17721">
    <property type="entry name" value="BRCT_BRCA1_rpt2"/>
    <property type="match status" value="1"/>
</dbReference>
<evidence type="ECO:0000256" key="25">
    <source>
        <dbReference type="ARBA" id="ARBA00023160"/>
    </source>
</evidence>
<dbReference type="PRINTS" id="PR00493">
    <property type="entry name" value="BRSTCANCERI"/>
</dbReference>
<keyword evidence="19" id="KW-0832">Ubl conjugation</keyword>
<dbReference type="GO" id="GO:0006633">
    <property type="term" value="P:fatty acid biosynthetic process"/>
    <property type="evidence" value="ECO:0007669"/>
    <property type="project" value="UniProtKB-KW"/>
</dbReference>
<dbReference type="Pfam" id="PF12820">
    <property type="entry name" value="BRCT_assoc"/>
    <property type="match status" value="1"/>
</dbReference>
<feature type="compositionally biased region" description="Low complexity" evidence="34">
    <location>
        <begin position="411"/>
        <end position="421"/>
    </location>
</feature>
<keyword evidence="24" id="KW-0010">Activator</keyword>
<keyword evidence="38" id="KW-1185">Reference proteome</keyword>
<feature type="domain" description="RING-type" evidence="35">
    <location>
        <begin position="24"/>
        <end position="66"/>
    </location>
</feature>
<evidence type="ECO:0000256" key="26">
    <source>
        <dbReference type="ARBA" id="ARBA00023163"/>
    </source>
</evidence>
<dbReference type="InterPro" id="IPR011364">
    <property type="entry name" value="BRCA1"/>
</dbReference>
<dbReference type="SMART" id="SM00184">
    <property type="entry name" value="RING"/>
    <property type="match status" value="1"/>
</dbReference>
<feature type="compositionally biased region" description="Low complexity" evidence="34">
    <location>
        <begin position="1112"/>
        <end position="1121"/>
    </location>
</feature>
<dbReference type="SMART" id="SM00292">
    <property type="entry name" value="BRCT"/>
    <property type="match status" value="2"/>
</dbReference>
<evidence type="ECO:0000259" key="36">
    <source>
        <dbReference type="PROSITE" id="PS50172"/>
    </source>
</evidence>
<evidence type="ECO:0000256" key="6">
    <source>
        <dbReference type="ARBA" id="ARBA00022454"/>
    </source>
</evidence>
<feature type="non-terminal residue" evidence="37">
    <location>
        <position position="1754"/>
    </location>
</feature>
<keyword evidence="33" id="KW-0175">Coiled coil</keyword>
<dbReference type="InterPro" id="IPR025994">
    <property type="entry name" value="BRCA1_serine_dom"/>
</dbReference>
<keyword evidence="21" id="KW-0805">Transcription regulation</keyword>
<proteinExistence type="predicted"/>
<evidence type="ECO:0000256" key="5">
    <source>
        <dbReference type="ARBA" id="ARBA00012483"/>
    </source>
</evidence>
<dbReference type="Gene3D" id="3.30.40.10">
    <property type="entry name" value="Zinc/RING finger domain, C3HC4 (zinc finger)"/>
    <property type="match status" value="1"/>
</dbReference>
<dbReference type="EMBL" id="VWZD01008101">
    <property type="protein sequence ID" value="NXG07035.1"/>
    <property type="molecule type" value="Genomic_DNA"/>
</dbReference>
<evidence type="ECO:0000256" key="11">
    <source>
        <dbReference type="ARBA" id="ARBA00022679"/>
    </source>
</evidence>
<dbReference type="GO" id="GO:0070531">
    <property type="term" value="C:BRCA1-A complex"/>
    <property type="evidence" value="ECO:0007669"/>
    <property type="project" value="TreeGrafter"/>
</dbReference>
<dbReference type="InterPro" id="IPR013083">
    <property type="entry name" value="Znf_RING/FYVE/PHD"/>
</dbReference>
<feature type="compositionally biased region" description="Polar residues" evidence="34">
    <location>
        <begin position="146"/>
        <end position="155"/>
    </location>
</feature>
<keyword evidence="8" id="KW-1017">Isopeptide bond</keyword>
<evidence type="ECO:0000256" key="19">
    <source>
        <dbReference type="ARBA" id="ARBA00022843"/>
    </source>
</evidence>
<organism evidence="37 38">
    <name type="scientific">Sakesphorus luctuosus</name>
    <dbReference type="NCBI Taxonomy" id="419690"/>
    <lineage>
        <taxon>Eukaryota</taxon>
        <taxon>Metazoa</taxon>
        <taxon>Chordata</taxon>
        <taxon>Craniata</taxon>
        <taxon>Vertebrata</taxon>
        <taxon>Euteleostomi</taxon>
        <taxon>Archelosauria</taxon>
        <taxon>Archosauria</taxon>
        <taxon>Dinosauria</taxon>
        <taxon>Saurischia</taxon>
        <taxon>Theropoda</taxon>
        <taxon>Coelurosauria</taxon>
        <taxon>Aves</taxon>
        <taxon>Neognathae</taxon>
        <taxon>Neoaves</taxon>
        <taxon>Telluraves</taxon>
        <taxon>Australaves</taxon>
        <taxon>Passeriformes</taxon>
        <taxon>Thamnophilidae</taxon>
        <taxon>Sakesphorus</taxon>
    </lineage>
</organism>
<evidence type="ECO:0000256" key="1">
    <source>
        <dbReference type="ARBA" id="ARBA00000900"/>
    </source>
</evidence>
<evidence type="ECO:0000256" key="32">
    <source>
        <dbReference type="PROSITE-ProRule" id="PRU00175"/>
    </source>
</evidence>
<keyword evidence="14" id="KW-0227">DNA damage</keyword>
<dbReference type="InterPro" id="IPR001841">
    <property type="entry name" value="Znf_RING"/>
</dbReference>
<dbReference type="GO" id="GO:0070013">
    <property type="term" value="C:intracellular organelle lumen"/>
    <property type="evidence" value="ECO:0007669"/>
    <property type="project" value="UniProtKB-ARBA"/>
</dbReference>
<evidence type="ECO:0000256" key="31">
    <source>
        <dbReference type="ARBA" id="ARBA00031556"/>
    </source>
</evidence>
<keyword evidence="6" id="KW-0158">Chromosome</keyword>
<keyword evidence="22" id="KW-0443">Lipid metabolism</keyword>
<evidence type="ECO:0000256" key="21">
    <source>
        <dbReference type="ARBA" id="ARBA00023015"/>
    </source>
</evidence>
<evidence type="ECO:0000256" key="27">
    <source>
        <dbReference type="ARBA" id="ARBA00023172"/>
    </source>
</evidence>
<name>A0A7K8YVK2_9PASS</name>
<feature type="region of interest" description="Disordered" evidence="34">
    <location>
        <begin position="1090"/>
        <end position="1123"/>
    </location>
</feature>
<keyword evidence="23" id="KW-0238">DNA-binding</keyword>
<evidence type="ECO:0000256" key="10">
    <source>
        <dbReference type="ARBA" id="ARBA00022553"/>
    </source>
</evidence>
<dbReference type="PROSITE" id="PS50089">
    <property type="entry name" value="ZF_RING_2"/>
    <property type="match status" value="1"/>
</dbReference>
<dbReference type="PROSITE" id="PS50172">
    <property type="entry name" value="BRCT"/>
    <property type="match status" value="2"/>
</dbReference>
<keyword evidence="13" id="KW-0677">Repeat</keyword>
<feature type="region of interest" description="Disordered" evidence="34">
    <location>
        <begin position="133"/>
        <end position="155"/>
    </location>
</feature>
<evidence type="ECO:0000256" key="8">
    <source>
        <dbReference type="ARBA" id="ARBA00022499"/>
    </source>
</evidence>
<dbReference type="InterPro" id="IPR001357">
    <property type="entry name" value="BRCT_dom"/>
</dbReference>
<evidence type="ECO:0000256" key="22">
    <source>
        <dbReference type="ARBA" id="ARBA00023098"/>
    </source>
</evidence>
<feature type="region of interest" description="Disordered" evidence="34">
    <location>
        <begin position="409"/>
        <end position="440"/>
    </location>
</feature>
<accession>A0A7K8YVK2</accession>
<dbReference type="CDD" id="cd16498">
    <property type="entry name" value="RING-HC_BRCA1"/>
    <property type="match status" value="1"/>
</dbReference>
<feature type="region of interest" description="Disordered" evidence="34">
    <location>
        <begin position="645"/>
        <end position="677"/>
    </location>
</feature>
<feature type="compositionally biased region" description="Basic residues" evidence="34">
    <location>
        <begin position="1097"/>
        <end position="1107"/>
    </location>
</feature>
<dbReference type="SUPFAM" id="SSF57850">
    <property type="entry name" value="RING/U-box"/>
    <property type="match status" value="1"/>
</dbReference>
<keyword evidence="7" id="KW-0963">Cytoplasm</keyword>
<dbReference type="FunFam" id="3.40.50.10190:FF:000025">
    <property type="entry name" value="Breast cancer type 1 susceptibility protein homolog"/>
    <property type="match status" value="1"/>
</dbReference>
<dbReference type="Pfam" id="PF00097">
    <property type="entry name" value="zf-C3HC4"/>
    <property type="match status" value="1"/>
</dbReference>
<dbReference type="FunFam" id="3.30.40.10:FF:000213">
    <property type="entry name" value="Breast cancer type 1 susceptibility protein homolog"/>
    <property type="match status" value="1"/>
</dbReference>
<evidence type="ECO:0000256" key="30">
    <source>
        <dbReference type="ARBA" id="ARBA00023306"/>
    </source>
</evidence>
<dbReference type="PIRSF" id="PIRSF001734">
    <property type="entry name" value="BRCA1"/>
    <property type="match status" value="1"/>
</dbReference>
<feature type="non-terminal residue" evidence="37">
    <location>
        <position position="1"/>
    </location>
</feature>
<dbReference type="InterPro" id="IPR018957">
    <property type="entry name" value="Znf_C3HC4_RING-type"/>
</dbReference>
<comment type="catalytic activity">
    <reaction evidence="1">
        <text>S-ubiquitinyl-[E2 ubiquitin-conjugating enzyme]-L-cysteine + [acceptor protein]-L-lysine = [E2 ubiquitin-conjugating enzyme]-L-cysteine + N(6)-ubiquitinyl-[acceptor protein]-L-lysine.</text>
        <dbReference type="EC" id="2.3.2.27"/>
    </reaction>
</comment>
<dbReference type="Pfam" id="PF00533">
    <property type="entry name" value="BRCT"/>
    <property type="match status" value="2"/>
</dbReference>
<dbReference type="PANTHER" id="PTHR13763">
    <property type="entry name" value="BREAST CANCER TYPE 1 SUSCEPTIBILITY PROTEIN BRCA1"/>
    <property type="match status" value="1"/>
</dbReference>
<keyword evidence="16" id="KW-0833">Ubl conjugation pathway</keyword>
<dbReference type="CDD" id="cd17735">
    <property type="entry name" value="BRCT_BRCA1_rpt1"/>
    <property type="match status" value="1"/>
</dbReference>
<dbReference type="GO" id="GO:0008270">
    <property type="term" value="F:zinc ion binding"/>
    <property type="evidence" value="ECO:0007669"/>
    <property type="project" value="UniProtKB-KW"/>
</dbReference>
<reference evidence="37 38" key="1">
    <citation type="submission" date="2019-09" db="EMBL/GenBank/DDBJ databases">
        <title>Bird 10,000 Genomes (B10K) Project - Family phase.</title>
        <authorList>
            <person name="Zhang G."/>
        </authorList>
    </citation>
    <scope>NUCLEOTIDE SEQUENCE [LARGE SCALE GENOMIC DNA]</scope>
    <source>
        <strain evidence="37">B10K-DU-001-06</strain>
        <tissue evidence="37">Muscle</tissue>
    </source>
</reference>
<evidence type="ECO:0000256" key="4">
    <source>
        <dbReference type="ARBA" id="ARBA00004496"/>
    </source>
</evidence>
<dbReference type="GO" id="GO:0003677">
    <property type="term" value="F:DNA binding"/>
    <property type="evidence" value="ECO:0007669"/>
    <property type="project" value="UniProtKB-KW"/>
</dbReference>
<keyword evidence="17" id="KW-0276">Fatty acid metabolism</keyword>
<evidence type="ECO:0000256" key="17">
    <source>
        <dbReference type="ARBA" id="ARBA00022832"/>
    </source>
</evidence>
<dbReference type="FunFam" id="3.40.50.10190:FF:000006">
    <property type="entry name" value="Breast cancer type 1 susceptibility protein homolog"/>
    <property type="match status" value="1"/>
</dbReference>
<evidence type="ECO:0000256" key="20">
    <source>
        <dbReference type="ARBA" id="ARBA00022990"/>
    </source>
</evidence>
<evidence type="ECO:0000256" key="28">
    <source>
        <dbReference type="ARBA" id="ARBA00023204"/>
    </source>
</evidence>
<evidence type="ECO:0000313" key="37">
    <source>
        <dbReference type="EMBL" id="NXG07035.1"/>
    </source>
</evidence>
<keyword evidence="27" id="KW-0233">DNA recombination</keyword>
<evidence type="ECO:0000256" key="23">
    <source>
        <dbReference type="ARBA" id="ARBA00023125"/>
    </source>
</evidence>
<dbReference type="GO" id="GO:0045944">
    <property type="term" value="P:positive regulation of transcription by RNA polymerase II"/>
    <property type="evidence" value="ECO:0007669"/>
    <property type="project" value="TreeGrafter"/>
</dbReference>
<evidence type="ECO:0000256" key="33">
    <source>
        <dbReference type="SAM" id="Coils"/>
    </source>
</evidence>
<keyword evidence="18" id="KW-0862">Zinc</keyword>
<evidence type="ECO:0000256" key="12">
    <source>
        <dbReference type="ARBA" id="ARBA00022723"/>
    </source>
</evidence>
<dbReference type="PROSITE" id="PS00518">
    <property type="entry name" value="ZF_RING_1"/>
    <property type="match status" value="1"/>
</dbReference>
<evidence type="ECO:0000313" key="38">
    <source>
        <dbReference type="Proteomes" id="UP000558958"/>
    </source>
</evidence>
<sequence>MDWSVITVGCVQNVLSAMQKNLECPICLDVVQEPVSTKCDHIFCRFCMFKLLSKKKKGVAQCPLCKTEVTKRSLKENSRFKQLIEGLLETIHAFELDTGVKFLNSHHFPKTSTEATAAEFLCQESSVIQSKGFRNRRKDAKENGQEGCTSEATGNTQLTDMRMKKCSLRNKPQKCNSEKGIYMELGSEFEEFFKQVSKTGFEDKAAVQVFSQEKVEELESAEKGNEISSNAQPDKLYAKEIMLPNVTGESDLLEEGLSKKNTWSVTECANPEQLNMTECQSSLLNVLTAGLLSEKCDRIDNTRPIVNRGVSFEDTEEMDEEQTQYNSENKVFELKDSSESRLDKSKEMDTVVQSVEAEQVYESENDSFHDKELPLEKPKTLHSATLNPVSGKRLKQSIQKVNEWFSKSNESLSSSSSLDDSAGATDVSGEGDVCSSDKESCVSEKTDPVVDSMEIAVIEENKRWSKQTADSIKDKIFGKTYKRERKSNPSSTLRHNLPTTKKEDVAADKCLNNSSKDTLKRKRRTACVLQPEDFIKKKDTEEAGMGPQSVNWCLGDAEKKRCDGSVAVNESHLSQNRMDNTLTELEEGGESTWKKAAEKMTSKHCDGELETCNSDHKSTKKSSAAKRCRHSTRTMCALPLVVDRNSVSPDPAEPQIDSYPSSGELRKADSKQNQVRRSRRLQLLSEEMTKETGKGVIVKGARKNDSDHGGSFSGDRRNVATHTAECKDLCKPQGMLSYKAGTNLKEGDVEANEVQVHLKSLSDTAETGKSLFNPASSCQRSNGGSFASHADSQDSEIQGSPILIQPPSVPAVETASHQTEEMTESLTAFPQECGHDSQSVPGNFRTEKLPLAQNVLELTKEVEDSELDTQYLRNIFRHSKRLSFSLYQTPRQTCAVEEPDSETLNLSCAAQVENKHSKHLQLENLQEEKTTAESLSRVCDKEKLKTGESACRDHVTCFVVCTGKPRHAVPQTAKEETLTPVTVGAAGAEGENGSLKGEQGNEKPVSTDIAVESELRENPIKNKRSRSDESDTEEYNSKQTDLNTGHEIEFSSENNLAGKTKVFDGKGPILQFQSRSVICPATCQQSPAEFSCEGNRRKTSKSKRKRVKGTEEQATQTASTAMPECLVAEALEEPIRGSSDFTDLSESPDGLLCSGADTEEDTNFCETDRREQSAVFVKRSNNAPGKELHNRNVGSKPRSQSIQKSRRRAQKLPSSDEESCGDEDLPCFQTLMFGKSVSTPLPMDKQVTSVIESSASPNMLPHSGSNDDNMQKMPEVALSNVCVSPSQESECSVNLFSSQSMSEESVNGAQELKKPLLQVEASEPVSSVNESEETFQVCNGGLRRTKTSFKDECQEDPNMGTNLDEASGYDSETSIVEDSCGPFSQGEILSTQQKDAMQNSLKKLQQEMAVLEAVLKQHGSQDCELLPIRRELPQPSSERTFEMEQMRQEKGSVFWEEQKSGTRQNSASVSSNLSANVMKSPSNSSSVKILNPQTAEAKNGSVVAQNTDESCGLGHGLKSNVCFPVPVLHNAAGKENAASLVVTKRKEMSIVASGLKHSEHLVVQKFVRKTKSTLSNHFTEGTTHVIMKTDEELVCERTLKYFLGIAGRKWVVSYQWVIQSFKEGRILDEENFEVRGDVINGRNHQGPKRARQTQTEMIFKDFEICCHGPFTDMTKEHLEWMVELCGASVVKQLHLFPHASNSTAVVVVQPDAWKENTDYRAILQQNNIAMVTREWVLDSVACYECQKFDAYLVS</sequence>
<dbReference type="PANTHER" id="PTHR13763:SF0">
    <property type="entry name" value="BREAST CANCER TYPE 1 SUSCEPTIBILITY PROTEIN"/>
    <property type="match status" value="1"/>
</dbReference>
<feature type="region of interest" description="Disordered" evidence="34">
    <location>
        <begin position="984"/>
        <end position="1039"/>
    </location>
</feature>
<feature type="coiled-coil region" evidence="33">
    <location>
        <begin position="1394"/>
        <end position="1421"/>
    </location>
</feature>
<evidence type="ECO:0000256" key="18">
    <source>
        <dbReference type="ARBA" id="ARBA00022833"/>
    </source>
</evidence>
<comment type="subcellular location">
    <subcellularLocation>
        <location evidence="3">Chromosome</location>
    </subcellularLocation>
    <subcellularLocation>
        <location evidence="4">Cytoplasm</location>
    </subcellularLocation>
    <subcellularLocation>
        <location evidence="2">Nucleus</location>
    </subcellularLocation>
</comment>
<dbReference type="InterPro" id="IPR036420">
    <property type="entry name" value="BRCT_dom_sf"/>
</dbReference>
<dbReference type="SUPFAM" id="SSF52113">
    <property type="entry name" value="BRCT domain"/>
    <property type="match status" value="2"/>
</dbReference>
<keyword evidence="12" id="KW-0479">Metal-binding</keyword>
<feature type="region of interest" description="Disordered" evidence="34">
    <location>
        <begin position="1163"/>
        <end position="1223"/>
    </location>
</feature>
<keyword evidence="15 32" id="KW-0863">Zinc-finger</keyword>
<keyword evidence="29" id="KW-0539">Nucleus</keyword>
<feature type="region of interest" description="Disordered" evidence="34">
    <location>
        <begin position="771"/>
        <end position="824"/>
    </location>
</feature>
<evidence type="ECO:0000256" key="9">
    <source>
        <dbReference type="ARBA" id="ARBA00022516"/>
    </source>
</evidence>
<dbReference type="InterPro" id="IPR017907">
    <property type="entry name" value="Znf_RING_CS"/>
</dbReference>
<keyword evidence="25" id="KW-0275">Fatty acid biosynthesis</keyword>
<feature type="compositionally biased region" description="Basic and acidic residues" evidence="34">
    <location>
        <begin position="1013"/>
        <end position="1029"/>
    </location>
</feature>
<dbReference type="GO" id="GO:0005694">
    <property type="term" value="C:chromosome"/>
    <property type="evidence" value="ECO:0007669"/>
    <property type="project" value="UniProtKB-SubCell"/>
</dbReference>
<evidence type="ECO:0000256" key="16">
    <source>
        <dbReference type="ARBA" id="ARBA00022786"/>
    </source>
</evidence>
<dbReference type="Proteomes" id="UP000558958">
    <property type="component" value="Unassembled WGS sequence"/>
</dbReference>
<evidence type="ECO:0000256" key="13">
    <source>
        <dbReference type="ARBA" id="ARBA00022737"/>
    </source>
</evidence>
<evidence type="ECO:0000256" key="3">
    <source>
        <dbReference type="ARBA" id="ARBA00004286"/>
    </source>
</evidence>
<dbReference type="GO" id="GO:0007095">
    <property type="term" value="P:mitotic G2 DNA damage checkpoint signaling"/>
    <property type="evidence" value="ECO:0007669"/>
    <property type="project" value="TreeGrafter"/>
</dbReference>
<feature type="domain" description="BRCT" evidence="36">
    <location>
        <begin position="1563"/>
        <end position="1634"/>
    </location>
</feature>
<evidence type="ECO:0000259" key="35">
    <source>
        <dbReference type="PROSITE" id="PS50089"/>
    </source>
</evidence>
<protein>
    <recommendedName>
        <fullName evidence="5">RING-type E3 ubiquitin transferase</fullName>
        <ecNumber evidence="5">2.3.2.27</ecNumber>
    </recommendedName>
    <alternativeName>
        <fullName evidence="31">RING-type E3 ubiquitin transferase BRCA1</fullName>
    </alternativeName>
</protein>
<keyword evidence="20" id="KW-0007">Acetylation</keyword>
<evidence type="ECO:0000256" key="7">
    <source>
        <dbReference type="ARBA" id="ARBA00022490"/>
    </source>
</evidence>
<feature type="domain" description="BRCT" evidence="36">
    <location>
        <begin position="1654"/>
        <end position="1753"/>
    </location>
</feature>
<evidence type="ECO:0000256" key="29">
    <source>
        <dbReference type="ARBA" id="ARBA00023242"/>
    </source>
</evidence>
<keyword evidence="30" id="KW-0131">Cell cycle</keyword>
<dbReference type="GO" id="GO:0031436">
    <property type="term" value="C:BRCA1-BARD1 complex"/>
    <property type="evidence" value="ECO:0007669"/>
    <property type="project" value="TreeGrafter"/>
</dbReference>
<evidence type="ECO:0000256" key="15">
    <source>
        <dbReference type="ARBA" id="ARBA00022771"/>
    </source>
</evidence>
<keyword evidence="10" id="KW-0597">Phosphoprotein</keyword>
<dbReference type="EC" id="2.3.2.27" evidence="5"/>
<dbReference type="Gene3D" id="3.40.50.10190">
    <property type="entry name" value="BRCT domain"/>
    <property type="match status" value="2"/>
</dbReference>
<dbReference type="GO" id="GO:0000724">
    <property type="term" value="P:double-strand break repair via homologous recombination"/>
    <property type="evidence" value="ECO:0007669"/>
    <property type="project" value="TreeGrafter"/>
</dbReference>
<evidence type="ECO:0000256" key="24">
    <source>
        <dbReference type="ARBA" id="ARBA00023159"/>
    </source>
</evidence>
<gene>
    <name evidence="37" type="primary">Brca1</name>
    <name evidence="37" type="ORF">SAKLUC_R00635</name>
</gene>
<dbReference type="GO" id="GO:0005737">
    <property type="term" value="C:cytoplasm"/>
    <property type="evidence" value="ECO:0007669"/>
    <property type="project" value="UniProtKB-SubCell"/>
</dbReference>
<feature type="region of interest" description="Disordered" evidence="34">
    <location>
        <begin position="1137"/>
        <end position="1156"/>
    </location>
</feature>
<dbReference type="GO" id="GO:0043009">
    <property type="term" value="P:chordate embryonic development"/>
    <property type="evidence" value="ECO:0007669"/>
    <property type="project" value="TreeGrafter"/>
</dbReference>
<evidence type="ECO:0000256" key="34">
    <source>
        <dbReference type="SAM" id="MobiDB-lite"/>
    </source>
</evidence>
<keyword evidence="11" id="KW-0808">Transferase</keyword>
<dbReference type="GO" id="GO:0061630">
    <property type="term" value="F:ubiquitin protein ligase activity"/>
    <property type="evidence" value="ECO:0007669"/>
    <property type="project" value="UniProtKB-EC"/>
</dbReference>
<keyword evidence="26" id="KW-0804">Transcription</keyword>
<comment type="caution">
    <text evidence="37">The sequence shown here is derived from an EMBL/GenBank/DDBJ whole genome shotgun (WGS) entry which is preliminary data.</text>
</comment>